<feature type="domain" description="DUF6671" evidence="1">
    <location>
        <begin position="62"/>
        <end position="278"/>
    </location>
</feature>
<comment type="caution">
    <text evidence="2">The sequence shown here is derived from an EMBL/GenBank/DDBJ whole genome shotgun (WGS) entry which is preliminary data.</text>
</comment>
<organism evidence="2 3">
    <name type="scientific">Winogradskyella luteola</name>
    <dbReference type="NCBI Taxonomy" id="2828330"/>
    <lineage>
        <taxon>Bacteria</taxon>
        <taxon>Pseudomonadati</taxon>
        <taxon>Bacteroidota</taxon>
        <taxon>Flavobacteriia</taxon>
        <taxon>Flavobacteriales</taxon>
        <taxon>Flavobacteriaceae</taxon>
        <taxon>Winogradskyella</taxon>
    </lineage>
</organism>
<dbReference type="AlphaFoldDB" id="A0A9X1JRI7"/>
<reference evidence="2" key="1">
    <citation type="submission" date="2021-04" db="EMBL/GenBank/DDBJ databases">
        <authorList>
            <person name="Pira H."/>
            <person name="Risdian C."/>
            <person name="Wink J."/>
        </authorList>
    </citation>
    <scope>NUCLEOTIDE SEQUENCE</scope>
    <source>
        <strain evidence="2">WHY3</strain>
    </source>
</reference>
<evidence type="ECO:0000313" key="3">
    <source>
        <dbReference type="Proteomes" id="UP001138894"/>
    </source>
</evidence>
<dbReference type="RefSeq" id="WP_218545237.1">
    <property type="nucleotide sequence ID" value="NZ_JAGSPD010000003.1"/>
</dbReference>
<name>A0A9X1JRI7_9FLAO</name>
<dbReference type="EMBL" id="JAGSPD010000003">
    <property type="protein sequence ID" value="MBV7268642.1"/>
    <property type="molecule type" value="Genomic_DNA"/>
</dbReference>
<evidence type="ECO:0000313" key="2">
    <source>
        <dbReference type="EMBL" id="MBV7268642.1"/>
    </source>
</evidence>
<dbReference type="Pfam" id="PF20376">
    <property type="entry name" value="DUF6671"/>
    <property type="match status" value="1"/>
</dbReference>
<proteinExistence type="predicted"/>
<sequence>MFKHRKLIIATKHKKELVIAPILEKHLGVDCFTDPSFDTDTLGTFSGEVERVNDPLKTARLKCMKAMELNNCDLGVASEGSFGPHPTMHFASADDELLIFIDKKNKLEIVVRELSTETNFNGKTIHNEKDLLRFAELVKFPSHGIILKKSKLDTKDLIKDINTLPQLKQAYESIYQKYGTVYAETDMRALYNPTRMHVIEIAAIKLVNKIQSFCPRCKTPGFGITDVKKGLPCDLCSLPTQSTLSVIYTCKQCHLEKEEFYPNDKKTEDPLYCDFCNP</sequence>
<gene>
    <name evidence="2" type="ORF">KCG49_05450</name>
</gene>
<protein>
    <recommendedName>
        <fullName evidence="1">DUF6671 domain-containing protein</fullName>
    </recommendedName>
</protein>
<dbReference type="InterPro" id="IPR046612">
    <property type="entry name" value="DUF6671"/>
</dbReference>
<evidence type="ECO:0000259" key="1">
    <source>
        <dbReference type="Pfam" id="PF20376"/>
    </source>
</evidence>
<dbReference type="Proteomes" id="UP001138894">
    <property type="component" value="Unassembled WGS sequence"/>
</dbReference>
<keyword evidence="3" id="KW-1185">Reference proteome</keyword>
<accession>A0A9X1JRI7</accession>